<dbReference type="EMBL" id="BARU01036396">
    <property type="protein sequence ID" value="GAH89509.1"/>
    <property type="molecule type" value="Genomic_DNA"/>
</dbReference>
<comment type="caution">
    <text evidence="1">The sequence shown here is derived from an EMBL/GenBank/DDBJ whole genome shotgun (WGS) entry which is preliminary data.</text>
</comment>
<reference evidence="1" key="1">
    <citation type="journal article" date="2014" name="Front. Microbiol.">
        <title>High frequency of phylogenetically diverse reductive dehalogenase-homologous genes in deep subseafloor sedimentary metagenomes.</title>
        <authorList>
            <person name="Kawai M."/>
            <person name="Futagami T."/>
            <person name="Toyoda A."/>
            <person name="Takaki Y."/>
            <person name="Nishi S."/>
            <person name="Hori S."/>
            <person name="Arai W."/>
            <person name="Tsubouchi T."/>
            <person name="Morono Y."/>
            <person name="Uchiyama I."/>
            <person name="Ito T."/>
            <person name="Fujiyama A."/>
            <person name="Inagaki F."/>
            <person name="Takami H."/>
        </authorList>
    </citation>
    <scope>NUCLEOTIDE SEQUENCE</scope>
    <source>
        <strain evidence="1">Expedition CK06-06</strain>
    </source>
</reference>
<gene>
    <name evidence="1" type="ORF">S03H2_56833</name>
</gene>
<dbReference type="AlphaFoldDB" id="X1KH96"/>
<proteinExistence type="predicted"/>
<accession>X1KH96</accession>
<sequence length="124" mass="12872">MEFEKISGEGPDRISVEMLDPVMAPGVSRTAVAPITVSPSGLSCNAELFLGPNDATKVATSGLKAFISTGAVQSVSLPVTMPTAGGVAYHVYLDIFVNGYRLLAYTATEDVVIPAGEVGPIVWT</sequence>
<evidence type="ECO:0000313" key="1">
    <source>
        <dbReference type="EMBL" id="GAH89509.1"/>
    </source>
</evidence>
<protein>
    <submittedName>
        <fullName evidence="1">Uncharacterized protein</fullName>
    </submittedName>
</protein>
<name>X1KH96_9ZZZZ</name>
<organism evidence="1">
    <name type="scientific">marine sediment metagenome</name>
    <dbReference type="NCBI Taxonomy" id="412755"/>
    <lineage>
        <taxon>unclassified sequences</taxon>
        <taxon>metagenomes</taxon>
        <taxon>ecological metagenomes</taxon>
    </lineage>
</organism>